<dbReference type="PANTHER" id="PTHR48038">
    <property type="entry name" value="RIBONUCLEOPROTEIN RB97D"/>
    <property type="match status" value="1"/>
</dbReference>
<keyword evidence="3" id="KW-0539">Nucleus</keyword>
<dbReference type="GO" id="GO:0003723">
    <property type="term" value="F:RNA binding"/>
    <property type="evidence" value="ECO:0007669"/>
    <property type="project" value="UniProtKB-UniRule"/>
</dbReference>
<dbReference type="Gene3D" id="3.30.70.330">
    <property type="match status" value="1"/>
</dbReference>
<dbReference type="GO" id="GO:0005634">
    <property type="term" value="C:nucleus"/>
    <property type="evidence" value="ECO:0007669"/>
    <property type="project" value="UniProtKB-SubCell"/>
</dbReference>
<proteinExistence type="predicted"/>
<sequence length="382" mass="42858">MAVYDEDHKGYRVFIGDLGTKVFKYELQKEFEYYGEVKDVWLARNPPGFAFVVFKFEDDANNAVRKLNGRIVCRRRVRVEHALPYGEKRFPNREPARRSSWSTPAKPAYRCMTTHDSVMSGACFRGRSGDRWRRRRSYSRSVSRDRKYDRSFSRSRSRSRHRSVDRRNRRSTPSRRSSSTRSRKRNGSTRSRSRSRHSSRSKTSSKHESGNKSHDKARDRSHSTSCKQSEKTSPKKEVNGECGDSDARSTQGGRGNADGESGNQNGTQSEGDGDVIKDEGDRAMDVSLELSTTGEEGEKESLDSVVKTEPSVGKTESSAVKIESSAVKTEVQLKDDPVEVVNGCAGVEDKVKLEVLESVKIDESSESSKEDVEVTAGGGDVQ</sequence>
<dbReference type="PROSITE" id="PS50102">
    <property type="entry name" value="RRM"/>
    <property type="match status" value="1"/>
</dbReference>
<feature type="compositionally biased region" description="Basic residues" evidence="5">
    <location>
        <begin position="153"/>
        <end position="173"/>
    </location>
</feature>
<keyword evidence="2 4" id="KW-0694">RNA-binding</keyword>
<feature type="compositionally biased region" description="Basic and acidic residues" evidence="5">
    <location>
        <begin position="205"/>
        <end position="239"/>
    </location>
</feature>
<comment type="caution">
    <text evidence="7">The sequence shown here is derived from an EMBL/GenBank/DDBJ whole genome shotgun (WGS) entry which is preliminary data.</text>
</comment>
<dbReference type="FunFam" id="3.30.70.330:FF:001074">
    <property type="entry name" value="Splicing factor, arginine/serine-rich 7"/>
    <property type="match status" value="1"/>
</dbReference>
<dbReference type="AlphaFoldDB" id="A0AAD9PC41"/>
<feature type="compositionally biased region" description="Basic and acidic residues" evidence="5">
    <location>
        <begin position="361"/>
        <end position="372"/>
    </location>
</feature>
<evidence type="ECO:0000256" key="3">
    <source>
        <dbReference type="ARBA" id="ARBA00023242"/>
    </source>
</evidence>
<feature type="compositionally biased region" description="Polar residues" evidence="5">
    <location>
        <begin position="261"/>
        <end position="270"/>
    </location>
</feature>
<comment type="subcellular location">
    <subcellularLocation>
        <location evidence="1">Nucleus</location>
    </subcellularLocation>
</comment>
<dbReference type="InterPro" id="IPR000504">
    <property type="entry name" value="RRM_dom"/>
</dbReference>
<accession>A0AAD9PC41</accession>
<evidence type="ECO:0000256" key="4">
    <source>
        <dbReference type="PROSITE-ProRule" id="PRU00176"/>
    </source>
</evidence>
<dbReference type="SMART" id="SM00360">
    <property type="entry name" value="RRM"/>
    <property type="match status" value="1"/>
</dbReference>
<evidence type="ECO:0000256" key="2">
    <source>
        <dbReference type="ARBA" id="ARBA00022884"/>
    </source>
</evidence>
<feature type="region of interest" description="Disordered" evidence="5">
    <location>
        <begin position="361"/>
        <end position="382"/>
    </location>
</feature>
<dbReference type="SUPFAM" id="SSF54928">
    <property type="entry name" value="RNA-binding domain, RBD"/>
    <property type="match status" value="1"/>
</dbReference>
<dbReference type="InterPro" id="IPR012677">
    <property type="entry name" value="Nucleotide-bd_a/b_plait_sf"/>
</dbReference>
<keyword evidence="8" id="KW-1185">Reference proteome</keyword>
<protein>
    <recommendedName>
        <fullName evidence="6">RRM domain-containing protein</fullName>
    </recommendedName>
</protein>
<name>A0AAD9PC41_RIDPI</name>
<evidence type="ECO:0000256" key="1">
    <source>
        <dbReference type="ARBA" id="ARBA00004123"/>
    </source>
</evidence>
<evidence type="ECO:0000256" key="5">
    <source>
        <dbReference type="SAM" id="MobiDB-lite"/>
    </source>
</evidence>
<gene>
    <name evidence="7" type="ORF">NP493_40g04028</name>
</gene>
<dbReference type="PANTHER" id="PTHR48038:SF3">
    <property type="entry name" value="SPLICING FACTOR, ARGININE_SERINE-RICH 1-RELATED"/>
    <property type="match status" value="1"/>
</dbReference>
<dbReference type="InterPro" id="IPR035979">
    <property type="entry name" value="RBD_domain_sf"/>
</dbReference>
<dbReference type="EMBL" id="JAODUO010000040">
    <property type="protein sequence ID" value="KAK2192035.1"/>
    <property type="molecule type" value="Genomic_DNA"/>
</dbReference>
<feature type="compositionally biased region" description="Basic residues" evidence="5">
    <location>
        <begin position="181"/>
        <end position="204"/>
    </location>
</feature>
<reference evidence="7" key="1">
    <citation type="journal article" date="2023" name="Mol. Biol. Evol.">
        <title>Third-Generation Sequencing Reveals the Adaptive Role of the Epigenome in Three Deep-Sea Polychaetes.</title>
        <authorList>
            <person name="Perez M."/>
            <person name="Aroh O."/>
            <person name="Sun Y."/>
            <person name="Lan Y."/>
            <person name="Juniper S.K."/>
            <person name="Young C.R."/>
            <person name="Angers B."/>
            <person name="Qian P.Y."/>
        </authorList>
    </citation>
    <scope>NUCLEOTIDE SEQUENCE</scope>
    <source>
        <strain evidence="7">R07B-5</strain>
    </source>
</reference>
<dbReference type="Proteomes" id="UP001209878">
    <property type="component" value="Unassembled WGS sequence"/>
</dbReference>
<evidence type="ECO:0000259" key="6">
    <source>
        <dbReference type="PROSITE" id="PS50102"/>
    </source>
</evidence>
<feature type="compositionally biased region" description="Basic and acidic residues" evidence="5">
    <location>
        <begin position="142"/>
        <end position="152"/>
    </location>
</feature>
<dbReference type="Pfam" id="PF00076">
    <property type="entry name" value="RRM_1"/>
    <property type="match status" value="1"/>
</dbReference>
<evidence type="ECO:0000313" key="7">
    <source>
        <dbReference type="EMBL" id="KAK2192035.1"/>
    </source>
</evidence>
<feature type="domain" description="RRM" evidence="6">
    <location>
        <begin position="11"/>
        <end position="84"/>
    </location>
</feature>
<organism evidence="7 8">
    <name type="scientific">Ridgeia piscesae</name>
    <name type="common">Tubeworm</name>
    <dbReference type="NCBI Taxonomy" id="27915"/>
    <lineage>
        <taxon>Eukaryota</taxon>
        <taxon>Metazoa</taxon>
        <taxon>Spiralia</taxon>
        <taxon>Lophotrochozoa</taxon>
        <taxon>Annelida</taxon>
        <taxon>Polychaeta</taxon>
        <taxon>Sedentaria</taxon>
        <taxon>Canalipalpata</taxon>
        <taxon>Sabellida</taxon>
        <taxon>Siboglinidae</taxon>
        <taxon>Ridgeia</taxon>
    </lineage>
</organism>
<feature type="compositionally biased region" description="Basic and acidic residues" evidence="5">
    <location>
        <begin position="274"/>
        <end position="284"/>
    </location>
</feature>
<evidence type="ECO:0000313" key="8">
    <source>
        <dbReference type="Proteomes" id="UP001209878"/>
    </source>
</evidence>
<feature type="region of interest" description="Disordered" evidence="5">
    <location>
        <begin position="134"/>
        <end position="317"/>
    </location>
</feature>